<evidence type="ECO:0000256" key="2">
    <source>
        <dbReference type="SAM" id="Phobius"/>
    </source>
</evidence>
<feature type="compositionally biased region" description="Basic and acidic residues" evidence="1">
    <location>
        <begin position="23"/>
        <end position="78"/>
    </location>
</feature>
<accession>X0WMS4</accession>
<dbReference type="SUPFAM" id="SSF103473">
    <property type="entry name" value="MFS general substrate transporter"/>
    <property type="match status" value="1"/>
</dbReference>
<organism evidence="3">
    <name type="scientific">marine sediment metagenome</name>
    <dbReference type="NCBI Taxonomy" id="412755"/>
    <lineage>
        <taxon>unclassified sequences</taxon>
        <taxon>metagenomes</taxon>
        <taxon>ecological metagenomes</taxon>
    </lineage>
</organism>
<feature type="transmembrane region" description="Helical" evidence="2">
    <location>
        <begin position="150"/>
        <end position="167"/>
    </location>
</feature>
<name>X0WMS4_9ZZZZ</name>
<sequence length="218" mass="25131">GELPPWAKEIRDKPAEDFSPTDTEGKEKFQEPLGDIREQKVERPVEAAEKESVDEFEEKEIREPSVAEHDEKVEEDKLREPIEAVQEAEEESAEEKIPFAETTMGLPEGVDQKALPFSERPLLDRIEFEDEKERKVRTPSNFFDLLKSRAFDLFFIAALWIVTLWFASLVTEVSIFQLISASTLNVVGFYIILLAGYFFLFLFFLGETVGDNLFSREK</sequence>
<evidence type="ECO:0000313" key="3">
    <source>
        <dbReference type="EMBL" id="GAG31935.1"/>
    </source>
</evidence>
<feature type="region of interest" description="Disordered" evidence="1">
    <location>
        <begin position="1"/>
        <end position="78"/>
    </location>
</feature>
<dbReference type="AlphaFoldDB" id="X0WMS4"/>
<keyword evidence="2" id="KW-1133">Transmembrane helix</keyword>
<dbReference type="InterPro" id="IPR036259">
    <property type="entry name" value="MFS_trans_sf"/>
</dbReference>
<reference evidence="3" key="1">
    <citation type="journal article" date="2014" name="Front. Microbiol.">
        <title>High frequency of phylogenetically diverse reductive dehalogenase-homologous genes in deep subseafloor sedimentary metagenomes.</title>
        <authorList>
            <person name="Kawai M."/>
            <person name="Futagami T."/>
            <person name="Toyoda A."/>
            <person name="Takaki Y."/>
            <person name="Nishi S."/>
            <person name="Hori S."/>
            <person name="Arai W."/>
            <person name="Tsubouchi T."/>
            <person name="Morono Y."/>
            <person name="Uchiyama I."/>
            <person name="Ito T."/>
            <person name="Fujiyama A."/>
            <person name="Inagaki F."/>
            <person name="Takami H."/>
        </authorList>
    </citation>
    <scope>NUCLEOTIDE SEQUENCE</scope>
    <source>
        <strain evidence="3">Expedition CK06-06</strain>
    </source>
</reference>
<protein>
    <submittedName>
        <fullName evidence="3">Uncharacterized protein</fullName>
    </submittedName>
</protein>
<dbReference type="EMBL" id="BARS01040093">
    <property type="protein sequence ID" value="GAG31935.1"/>
    <property type="molecule type" value="Genomic_DNA"/>
</dbReference>
<feature type="non-terminal residue" evidence="3">
    <location>
        <position position="1"/>
    </location>
</feature>
<gene>
    <name evidence="3" type="ORF">S01H1_61165</name>
</gene>
<evidence type="ECO:0000256" key="1">
    <source>
        <dbReference type="SAM" id="MobiDB-lite"/>
    </source>
</evidence>
<keyword evidence="2" id="KW-0812">Transmembrane</keyword>
<feature type="transmembrane region" description="Helical" evidence="2">
    <location>
        <begin position="187"/>
        <end position="206"/>
    </location>
</feature>
<proteinExistence type="predicted"/>
<comment type="caution">
    <text evidence="3">The sequence shown here is derived from an EMBL/GenBank/DDBJ whole genome shotgun (WGS) entry which is preliminary data.</text>
</comment>
<keyword evidence="2" id="KW-0472">Membrane</keyword>